<feature type="binding site" evidence="7">
    <location>
        <position position="330"/>
    </location>
    <ligand>
        <name>N-formimidoyl-L-glutamate</name>
        <dbReference type="ChEBI" id="CHEBI:58928"/>
    </ligand>
</feature>
<dbReference type="InterPro" id="IPR054418">
    <property type="entry name" value="MQNX/HUTI_composite_N"/>
</dbReference>
<dbReference type="UniPathway" id="UPA00379">
    <property type="reaction ID" value="UER00551"/>
</dbReference>
<feature type="binding site" evidence="7">
    <location>
        <position position="257"/>
    </location>
    <ligand>
        <name>4-imidazolone-5-propanoate</name>
        <dbReference type="ChEBI" id="CHEBI:77893"/>
    </ligand>
</feature>
<comment type="function">
    <text evidence="7">Catalyzes the hydrolytic cleavage of the carbon-nitrogen bond in imidazolone-5-propanoate to yield N-formimidoyl-L-glutamate. It is the third step in the universal histidine degradation pathway.</text>
</comment>
<feature type="binding site" evidence="7">
    <location>
        <position position="86"/>
    </location>
    <ligand>
        <name>Fe(3+)</name>
        <dbReference type="ChEBI" id="CHEBI:29034"/>
    </ligand>
</feature>
<dbReference type="Proteomes" id="UP000580839">
    <property type="component" value="Unassembled WGS sequence"/>
</dbReference>
<dbReference type="Gene3D" id="3.20.20.140">
    <property type="entry name" value="Metal-dependent hydrolases"/>
    <property type="match status" value="1"/>
</dbReference>
<evidence type="ECO:0000259" key="8">
    <source>
        <dbReference type="Pfam" id="PF01979"/>
    </source>
</evidence>
<evidence type="ECO:0000313" key="11">
    <source>
        <dbReference type="Proteomes" id="UP000580839"/>
    </source>
</evidence>
<feature type="binding site" evidence="7">
    <location>
        <position position="84"/>
    </location>
    <ligand>
        <name>Zn(2+)</name>
        <dbReference type="ChEBI" id="CHEBI:29105"/>
    </ligand>
</feature>
<dbReference type="Pfam" id="PF22039">
    <property type="entry name" value="HUTI_composite_bact"/>
    <property type="match status" value="1"/>
</dbReference>
<evidence type="ECO:0000256" key="5">
    <source>
        <dbReference type="ARBA" id="ARBA00022833"/>
    </source>
</evidence>
<dbReference type="InterPro" id="IPR006680">
    <property type="entry name" value="Amidohydro-rel"/>
</dbReference>
<comment type="subcellular location">
    <subcellularLocation>
        <location evidence="7">Cytoplasm</location>
    </subcellularLocation>
</comment>
<dbReference type="Pfam" id="PF01979">
    <property type="entry name" value="Amidohydro_1"/>
    <property type="match status" value="1"/>
</dbReference>
<feature type="binding site" evidence="7">
    <location>
        <position position="189"/>
    </location>
    <ligand>
        <name>4-imidazolone-5-propanoate</name>
        <dbReference type="ChEBI" id="CHEBI:77893"/>
    </ligand>
</feature>
<feature type="domain" description="Amidohydrolase-related" evidence="8">
    <location>
        <begin position="75"/>
        <end position="413"/>
    </location>
</feature>
<accession>A0A849SX23</accession>
<protein>
    <recommendedName>
        <fullName evidence="1 7">Imidazolonepropionase</fullName>
        <ecNumber evidence="1 7">3.5.2.7</ecNumber>
    </recommendedName>
    <alternativeName>
        <fullName evidence="7">Imidazolone-5-propionate hydrolase</fullName>
    </alternativeName>
</protein>
<evidence type="ECO:0000313" key="10">
    <source>
        <dbReference type="EMBL" id="NOT33689.1"/>
    </source>
</evidence>
<dbReference type="SUPFAM" id="SSF51556">
    <property type="entry name" value="Metallo-dependent hydrolases"/>
    <property type="match status" value="1"/>
</dbReference>
<evidence type="ECO:0000256" key="4">
    <source>
        <dbReference type="ARBA" id="ARBA00022808"/>
    </source>
</evidence>
<evidence type="ECO:0000256" key="2">
    <source>
        <dbReference type="ARBA" id="ARBA00022723"/>
    </source>
</evidence>
<proteinExistence type="inferred from homology"/>
<feature type="binding site" evidence="7">
    <location>
        <position position="333"/>
    </location>
    <ligand>
        <name>4-imidazolone-5-propanoate</name>
        <dbReference type="ChEBI" id="CHEBI:77893"/>
    </ligand>
</feature>
<evidence type="ECO:0000256" key="1">
    <source>
        <dbReference type="ARBA" id="ARBA00012864"/>
    </source>
</evidence>
<gene>
    <name evidence="7" type="primary">hutI</name>
    <name evidence="10" type="ORF">HOP12_05895</name>
</gene>
<feature type="binding site" evidence="7">
    <location>
        <position position="328"/>
    </location>
    <ligand>
        <name>Zn(2+)</name>
        <dbReference type="ChEBI" id="CHEBI:29105"/>
    </ligand>
</feature>
<keyword evidence="7" id="KW-0963">Cytoplasm</keyword>
<dbReference type="Gene3D" id="2.30.40.10">
    <property type="entry name" value="Urease, subunit C, domain 1"/>
    <property type="match status" value="1"/>
</dbReference>
<dbReference type="InterPro" id="IPR032466">
    <property type="entry name" value="Metal_Hydrolase"/>
</dbReference>
<organism evidence="10 11">
    <name type="scientific">Eiseniibacteriota bacterium</name>
    <dbReference type="NCBI Taxonomy" id="2212470"/>
    <lineage>
        <taxon>Bacteria</taxon>
        <taxon>Candidatus Eiseniibacteriota</taxon>
    </lineage>
</organism>
<keyword evidence="5 7" id="KW-0862">Zinc</keyword>
<evidence type="ECO:0000256" key="3">
    <source>
        <dbReference type="ARBA" id="ARBA00022801"/>
    </source>
</evidence>
<feature type="binding site" evidence="7">
    <location>
        <position position="332"/>
    </location>
    <ligand>
        <name>N-formimidoyl-L-glutamate</name>
        <dbReference type="ChEBI" id="CHEBI:58928"/>
    </ligand>
</feature>
<dbReference type="GO" id="GO:0005737">
    <property type="term" value="C:cytoplasm"/>
    <property type="evidence" value="ECO:0007669"/>
    <property type="project" value="UniProtKB-SubCell"/>
</dbReference>
<evidence type="ECO:0000256" key="7">
    <source>
        <dbReference type="HAMAP-Rule" id="MF_00372"/>
    </source>
</evidence>
<name>A0A849SX23_UNCEI</name>
<dbReference type="InterPro" id="IPR011059">
    <property type="entry name" value="Metal-dep_hydrolase_composite"/>
</dbReference>
<dbReference type="EMBL" id="JABFRW010000065">
    <property type="protein sequence ID" value="NOT33689.1"/>
    <property type="molecule type" value="Genomic_DNA"/>
</dbReference>
<dbReference type="EC" id="3.5.2.7" evidence="1 7"/>
<feature type="binding site" evidence="7">
    <location>
        <position position="328"/>
    </location>
    <ligand>
        <name>Fe(3+)</name>
        <dbReference type="ChEBI" id="CHEBI:29034"/>
    </ligand>
</feature>
<feature type="binding site" evidence="7">
    <location>
        <position position="156"/>
    </location>
    <ligand>
        <name>N-formimidoyl-L-glutamate</name>
        <dbReference type="ChEBI" id="CHEBI:58928"/>
    </ligand>
</feature>
<feature type="binding site" evidence="7">
    <location>
        <position position="86"/>
    </location>
    <ligand>
        <name>Zn(2+)</name>
        <dbReference type="ChEBI" id="CHEBI:29105"/>
    </ligand>
</feature>
<dbReference type="AlphaFoldDB" id="A0A849SX23"/>
<comment type="caution">
    <text evidence="10">The sequence shown here is derived from an EMBL/GenBank/DDBJ whole genome shotgun (WGS) entry which is preliminary data.</text>
</comment>
<dbReference type="GO" id="GO:0019557">
    <property type="term" value="P:L-histidine catabolic process to glutamate and formate"/>
    <property type="evidence" value="ECO:0007669"/>
    <property type="project" value="UniProtKB-UniPathway"/>
</dbReference>
<dbReference type="PANTHER" id="PTHR42752:SF1">
    <property type="entry name" value="IMIDAZOLONEPROPIONASE-RELATED"/>
    <property type="match status" value="1"/>
</dbReference>
<keyword evidence="3 7" id="KW-0378">Hydrolase</keyword>
<comment type="similarity">
    <text evidence="7">Belongs to the metallo-dependent hydrolases superfamily. HutI family.</text>
</comment>
<evidence type="ECO:0000259" key="9">
    <source>
        <dbReference type="Pfam" id="PF22039"/>
    </source>
</evidence>
<keyword evidence="2 7" id="KW-0479">Metal-binding</keyword>
<feature type="binding site" evidence="7">
    <location>
        <position position="84"/>
    </location>
    <ligand>
        <name>Fe(3+)</name>
        <dbReference type="ChEBI" id="CHEBI:29034"/>
    </ligand>
</feature>
<comment type="pathway">
    <text evidence="7">Amino-acid degradation; L-histidine degradation into L-glutamate; N-formimidoyl-L-glutamate from L-histidine: step 3/3.</text>
</comment>
<feature type="binding site" evidence="7">
    <location>
        <position position="93"/>
    </location>
    <ligand>
        <name>4-imidazolone-5-propanoate</name>
        <dbReference type="ChEBI" id="CHEBI:77893"/>
    </ligand>
</feature>
<dbReference type="InterPro" id="IPR005920">
    <property type="entry name" value="HutI"/>
</dbReference>
<feature type="binding site" evidence="7">
    <location>
        <position position="254"/>
    </location>
    <ligand>
        <name>Fe(3+)</name>
        <dbReference type="ChEBI" id="CHEBI:29034"/>
    </ligand>
</feature>
<feature type="binding site" evidence="7">
    <location>
        <position position="156"/>
    </location>
    <ligand>
        <name>4-imidazolone-5-propanoate</name>
        <dbReference type="ChEBI" id="CHEBI:77893"/>
    </ligand>
</feature>
<dbReference type="SUPFAM" id="SSF51338">
    <property type="entry name" value="Composite domain of metallo-dependent hydrolases"/>
    <property type="match status" value="1"/>
</dbReference>
<sequence length="427" mass="46097">MSTDPRDKAVAGRTAYAILHNTSEVVTPDREGRGILRVPKGAVVFRDGKVLEIGPAAELHRRHGEARPLNANGKLVTPGLVDCHTHMIFAGERSAEFQRRLAGESYAAIAAAGGGIRSTVAVTATERADTLEKTLAARLERWRAAGCTTVEVKSGYGLTPEREIRLLELMRGAVQRVPARVQRTALLLHALPADHTGDRESYVRTMADHVLPEILRRELASAVDVFCDPVAFTVDECRRVLTAAKQAGLGIKLHAEQFERSGGVGLAAELGALSADHLEAASEEDWRTLEAANVTGVLLPVAALTLRQHLPEAAMLRRAGARVAIATDFNPGTSPAMSLLECVTLAARQCGFTAEECLMAVTWNAARALGLEALVGHLEPGASGDAVVWECERLEELPYWMPAVRPDTIFIRGADLAFPSLERRVWP</sequence>
<dbReference type="GO" id="GO:0050480">
    <property type="term" value="F:imidazolonepropionase activity"/>
    <property type="evidence" value="ECO:0007669"/>
    <property type="project" value="UniProtKB-UniRule"/>
</dbReference>
<keyword evidence="4 7" id="KW-0369">Histidine metabolism</keyword>
<feature type="domain" description="Aminodeoxyfutalosine deaminase/Imidazolonepropionase-like composite" evidence="9">
    <location>
        <begin position="41"/>
        <end position="66"/>
    </location>
</feature>
<comment type="catalytic activity">
    <reaction evidence="7">
        <text>4-imidazolone-5-propanoate + H2O = N-formimidoyl-L-glutamate</text>
        <dbReference type="Rhea" id="RHEA:23660"/>
        <dbReference type="ChEBI" id="CHEBI:15377"/>
        <dbReference type="ChEBI" id="CHEBI:58928"/>
        <dbReference type="ChEBI" id="CHEBI:77893"/>
        <dbReference type="EC" id="3.5.2.7"/>
    </reaction>
</comment>
<dbReference type="GO" id="GO:0005506">
    <property type="term" value="F:iron ion binding"/>
    <property type="evidence" value="ECO:0007669"/>
    <property type="project" value="UniProtKB-UniRule"/>
</dbReference>
<dbReference type="PANTHER" id="PTHR42752">
    <property type="entry name" value="IMIDAZOLONEPROPIONASE"/>
    <property type="match status" value="1"/>
</dbReference>
<comment type="cofactor">
    <cofactor evidence="7">
        <name>Zn(2+)</name>
        <dbReference type="ChEBI" id="CHEBI:29105"/>
    </cofactor>
    <cofactor evidence="7">
        <name>Fe(3+)</name>
        <dbReference type="ChEBI" id="CHEBI:29034"/>
    </cofactor>
    <text evidence="7">Binds 1 zinc or iron ion per subunit.</text>
</comment>
<reference evidence="10 11" key="1">
    <citation type="submission" date="2020-04" db="EMBL/GenBank/DDBJ databases">
        <title>Metagenomic profiling of ammonia- and methane-oxidizing microorganisms in a Dutch drinking water treatment plant.</title>
        <authorList>
            <person name="Poghosyan L."/>
            <person name="Leucker S."/>
        </authorList>
    </citation>
    <scope>NUCLEOTIDE SEQUENCE [LARGE SCALE GENOMIC DNA]</scope>
    <source>
        <strain evidence="10">S-RSF-IL-03</strain>
    </source>
</reference>
<evidence type="ECO:0000256" key="6">
    <source>
        <dbReference type="ARBA" id="ARBA00023004"/>
    </source>
</evidence>
<dbReference type="GO" id="GO:0019556">
    <property type="term" value="P:L-histidine catabolic process to glutamate and formamide"/>
    <property type="evidence" value="ECO:0007669"/>
    <property type="project" value="UniProtKB-UniRule"/>
</dbReference>
<dbReference type="NCBIfam" id="TIGR01224">
    <property type="entry name" value="hutI"/>
    <property type="match status" value="1"/>
</dbReference>
<keyword evidence="6 7" id="KW-0408">Iron</keyword>
<dbReference type="GO" id="GO:0008270">
    <property type="term" value="F:zinc ion binding"/>
    <property type="evidence" value="ECO:0007669"/>
    <property type="project" value="UniProtKB-UniRule"/>
</dbReference>
<dbReference type="HAMAP" id="MF_00372">
    <property type="entry name" value="HutI"/>
    <property type="match status" value="1"/>
</dbReference>
<feature type="binding site" evidence="7">
    <location>
        <position position="254"/>
    </location>
    <ligand>
        <name>Zn(2+)</name>
        <dbReference type="ChEBI" id="CHEBI:29105"/>
    </ligand>
</feature>